<dbReference type="OrthoDB" id="7011085at2"/>
<dbReference type="PROSITE" id="PS50943">
    <property type="entry name" value="HTH_CROC1"/>
    <property type="match status" value="1"/>
</dbReference>
<sequence>MNNDQTKTHGIAPGFGERLKNERNRLNYSQGELADIGGVGRLTQLQYESEKTFPTTKYLNSVSLVGVNLIYLLFNYDKQAASVLEMQDIDEKVLNLVSRAIESYPDKKVTAETFSLLFKITKNMMIEKARGEISAEFDILSVISKTAA</sequence>
<dbReference type="GO" id="GO:0003677">
    <property type="term" value="F:DNA binding"/>
    <property type="evidence" value="ECO:0007669"/>
    <property type="project" value="InterPro"/>
</dbReference>
<dbReference type="EMBL" id="CP040946">
    <property type="protein sequence ID" value="QDC44594.1"/>
    <property type="molecule type" value="Genomic_DNA"/>
</dbReference>
<dbReference type="InterPro" id="IPR001387">
    <property type="entry name" value="Cro/C1-type_HTH"/>
</dbReference>
<protein>
    <submittedName>
        <fullName evidence="2">XRE family transcriptional regulator</fullName>
    </submittedName>
</protein>
<dbReference type="InterPro" id="IPR010982">
    <property type="entry name" value="Lambda_DNA-bd_dom_sf"/>
</dbReference>
<keyword evidence="3" id="KW-1185">Reference proteome</keyword>
<organism evidence="2 3">
    <name type="scientific">Methylophilus medardicus</name>
    <dbReference type="NCBI Taxonomy" id="2588534"/>
    <lineage>
        <taxon>Bacteria</taxon>
        <taxon>Pseudomonadati</taxon>
        <taxon>Pseudomonadota</taxon>
        <taxon>Betaproteobacteria</taxon>
        <taxon>Nitrosomonadales</taxon>
        <taxon>Methylophilaceae</taxon>
        <taxon>Methylophilus</taxon>
    </lineage>
</organism>
<name>A0A5B8CTD4_9PROT</name>
<dbReference type="RefSeq" id="WP_140003924.1">
    <property type="nucleotide sequence ID" value="NZ_CP040946.1"/>
</dbReference>
<dbReference type="Gene3D" id="1.10.260.40">
    <property type="entry name" value="lambda repressor-like DNA-binding domains"/>
    <property type="match status" value="1"/>
</dbReference>
<gene>
    <name evidence="2" type="ORF">FIU01_08660</name>
</gene>
<accession>A0A5B8CTD4</accession>
<dbReference type="KEGG" id="mmec:FIU01_08660"/>
<dbReference type="AlphaFoldDB" id="A0A5B8CTD4"/>
<dbReference type="CDD" id="cd00093">
    <property type="entry name" value="HTH_XRE"/>
    <property type="match status" value="1"/>
</dbReference>
<dbReference type="Proteomes" id="UP000311008">
    <property type="component" value="Chromosome"/>
</dbReference>
<proteinExistence type="predicted"/>
<dbReference type="SUPFAM" id="SSF47413">
    <property type="entry name" value="lambda repressor-like DNA-binding domains"/>
    <property type="match status" value="1"/>
</dbReference>
<evidence type="ECO:0000259" key="1">
    <source>
        <dbReference type="PROSITE" id="PS50943"/>
    </source>
</evidence>
<feature type="domain" description="HTH cro/C1-type" evidence="1">
    <location>
        <begin position="19"/>
        <end position="72"/>
    </location>
</feature>
<reference evidence="3" key="1">
    <citation type="journal article" date="2019" name="ISME J.">
        <title>Evolution in action: habitat transition from sediment to the pelagial leads to genome streamlining in Methylophilaceae.</title>
        <authorList>
            <person name="Salcher M."/>
            <person name="Schaefle D."/>
            <person name="Kaspar M."/>
            <person name="Neuenschwander S.M."/>
            <person name="Ghai R."/>
        </authorList>
    </citation>
    <scope>NUCLEOTIDE SEQUENCE [LARGE SCALE GENOMIC DNA]</scope>
    <source>
        <strain evidence="3">MMS-M-51</strain>
    </source>
</reference>
<evidence type="ECO:0000313" key="2">
    <source>
        <dbReference type="EMBL" id="QDC44594.1"/>
    </source>
</evidence>
<evidence type="ECO:0000313" key="3">
    <source>
        <dbReference type="Proteomes" id="UP000311008"/>
    </source>
</evidence>